<organism evidence="2 3">
    <name type="scientific">Helicobacter fennelliae</name>
    <dbReference type="NCBI Taxonomy" id="215"/>
    <lineage>
        <taxon>Bacteria</taxon>
        <taxon>Pseudomonadati</taxon>
        <taxon>Campylobacterota</taxon>
        <taxon>Epsilonproteobacteria</taxon>
        <taxon>Campylobacterales</taxon>
        <taxon>Helicobacteraceae</taxon>
        <taxon>Helicobacter</taxon>
    </lineage>
</organism>
<feature type="domain" description="Methyltransferase FkbM" evidence="1">
    <location>
        <begin position="2"/>
        <end position="134"/>
    </location>
</feature>
<dbReference type="GO" id="GO:0005886">
    <property type="term" value="C:plasma membrane"/>
    <property type="evidence" value="ECO:0007669"/>
    <property type="project" value="TreeGrafter"/>
</dbReference>
<dbReference type="InterPro" id="IPR053202">
    <property type="entry name" value="EGF_Rcpt_Signaling_Reg"/>
</dbReference>
<dbReference type="Proteomes" id="UP000250166">
    <property type="component" value="Unassembled WGS sequence"/>
</dbReference>
<dbReference type="GO" id="GO:0032259">
    <property type="term" value="P:methylation"/>
    <property type="evidence" value="ECO:0007669"/>
    <property type="project" value="UniProtKB-KW"/>
</dbReference>
<evidence type="ECO:0000259" key="1">
    <source>
        <dbReference type="Pfam" id="PF05050"/>
    </source>
</evidence>
<evidence type="ECO:0000313" key="2">
    <source>
        <dbReference type="EMBL" id="SQB97741.1"/>
    </source>
</evidence>
<accession>A0A2X3BA36</accession>
<dbReference type="AlphaFoldDB" id="A0A2X3BA36"/>
<sequence>MGGGILIEADSKVFASLQKNRQNPKVSYYNIALFNQDKTIKFLQIQGYAQMLSGILDEYDPRHLERIEHEIAEFGGSYEIIEMQSMRFSTLMRNHPHIRRIDYMSIDVEGGEMKILESLDFENFDIGLLGIENNYKDFVIPKFLNPRAIRKSFALAVMSSTQKDSDIYLCFKD</sequence>
<dbReference type="InterPro" id="IPR006342">
    <property type="entry name" value="FkbM_mtfrase"/>
</dbReference>
<gene>
    <name evidence="2" type="ORF">NCTC13102_00338</name>
</gene>
<dbReference type="GO" id="GO:0006888">
    <property type="term" value="P:endoplasmic reticulum to Golgi vesicle-mediated transport"/>
    <property type="evidence" value="ECO:0007669"/>
    <property type="project" value="TreeGrafter"/>
</dbReference>
<dbReference type="Pfam" id="PF05050">
    <property type="entry name" value="Methyltransf_21"/>
    <property type="match status" value="1"/>
</dbReference>
<dbReference type="GO" id="GO:0008168">
    <property type="term" value="F:methyltransferase activity"/>
    <property type="evidence" value="ECO:0007669"/>
    <property type="project" value="UniProtKB-KW"/>
</dbReference>
<reference evidence="2 3" key="1">
    <citation type="submission" date="2018-06" db="EMBL/GenBank/DDBJ databases">
        <authorList>
            <consortium name="Pathogen Informatics"/>
            <person name="Doyle S."/>
        </authorList>
    </citation>
    <scope>NUCLEOTIDE SEQUENCE [LARGE SCALE GENOMIC DNA]</scope>
    <source>
        <strain evidence="2 3">NCTC13102</strain>
    </source>
</reference>
<dbReference type="SUPFAM" id="SSF53335">
    <property type="entry name" value="S-adenosyl-L-methionine-dependent methyltransferases"/>
    <property type="match status" value="1"/>
</dbReference>
<proteinExistence type="predicted"/>
<dbReference type="NCBIfam" id="TIGR01444">
    <property type="entry name" value="fkbM_fam"/>
    <property type="match status" value="1"/>
</dbReference>
<name>A0A2X3BA36_9HELI</name>
<keyword evidence="2" id="KW-0808">Transferase</keyword>
<dbReference type="PANTHER" id="PTHR34009:SF2">
    <property type="entry name" value="PROTEIN STAR"/>
    <property type="match status" value="1"/>
</dbReference>
<dbReference type="GO" id="GO:0016197">
    <property type="term" value="P:endosomal transport"/>
    <property type="evidence" value="ECO:0007669"/>
    <property type="project" value="TreeGrafter"/>
</dbReference>
<dbReference type="PANTHER" id="PTHR34009">
    <property type="entry name" value="PROTEIN STAR"/>
    <property type="match status" value="1"/>
</dbReference>
<dbReference type="GO" id="GO:0005737">
    <property type="term" value="C:cytoplasm"/>
    <property type="evidence" value="ECO:0007669"/>
    <property type="project" value="GOC"/>
</dbReference>
<protein>
    <submittedName>
        <fullName evidence="2">Methyltransferase, FkbM family</fullName>
    </submittedName>
</protein>
<dbReference type="RefSeq" id="WP_112058291.1">
    <property type="nucleotide sequence ID" value="NZ_UAWL01000006.1"/>
</dbReference>
<dbReference type="InterPro" id="IPR029063">
    <property type="entry name" value="SAM-dependent_MTases_sf"/>
</dbReference>
<keyword evidence="2" id="KW-0489">Methyltransferase</keyword>
<dbReference type="EMBL" id="UAWL01000006">
    <property type="protein sequence ID" value="SQB97741.1"/>
    <property type="molecule type" value="Genomic_DNA"/>
</dbReference>
<dbReference type="Gene3D" id="3.40.50.150">
    <property type="entry name" value="Vaccinia Virus protein VP39"/>
    <property type="match status" value="1"/>
</dbReference>
<evidence type="ECO:0000313" key="3">
    <source>
        <dbReference type="Proteomes" id="UP000250166"/>
    </source>
</evidence>